<reference evidence="1" key="2">
    <citation type="submission" date="2020-09" db="EMBL/GenBank/DDBJ databases">
        <authorList>
            <person name="Sun Q."/>
            <person name="Sedlacek I."/>
        </authorList>
    </citation>
    <scope>NUCLEOTIDE SEQUENCE</scope>
    <source>
        <strain evidence="1">CCM 7905</strain>
    </source>
</reference>
<comment type="caution">
    <text evidence="1">The sequence shown here is derived from an EMBL/GenBank/DDBJ whole genome shotgun (WGS) entry which is preliminary data.</text>
</comment>
<gene>
    <name evidence="1" type="ORF">GCM10007304_39250</name>
</gene>
<dbReference type="Proteomes" id="UP000654257">
    <property type="component" value="Unassembled WGS sequence"/>
</dbReference>
<sequence length="253" mass="27274">MFGASILSAPENKGATQLWPGGEIRYADPEFDYTVVVSSPSDRPDLWERFITGALGSYRRFGVESALALDDLRVGTTTSLFLAAVDESDEILAGVRARGPFLAATDAYADMEMASNAASQAALRAMITERLPFGVLESKTGWVSDSARQYRGLTKIFGQGPAIAAALSGSRFTFGTAAKHVIGHYLSSGAVVADHIEPVEYPDSRFKTKAIYWDHGKLKERADSDQYRRMGNAVDAVLHGTGPFAVNRRSATG</sequence>
<reference evidence="1" key="1">
    <citation type="journal article" date="2014" name="Int. J. Syst. Evol. Microbiol.">
        <title>Complete genome sequence of Corynebacterium casei LMG S-19264T (=DSM 44701T), isolated from a smear-ripened cheese.</title>
        <authorList>
            <consortium name="US DOE Joint Genome Institute (JGI-PGF)"/>
            <person name="Walter F."/>
            <person name="Albersmeier A."/>
            <person name="Kalinowski J."/>
            <person name="Ruckert C."/>
        </authorList>
    </citation>
    <scope>NUCLEOTIDE SEQUENCE</scope>
    <source>
        <strain evidence="1">CCM 7905</strain>
    </source>
</reference>
<dbReference type="EMBL" id="BMCU01000004">
    <property type="protein sequence ID" value="GGG21596.1"/>
    <property type="molecule type" value="Genomic_DNA"/>
</dbReference>
<evidence type="ECO:0000313" key="2">
    <source>
        <dbReference type="Proteomes" id="UP000654257"/>
    </source>
</evidence>
<dbReference type="RefSeq" id="WP_188546569.1">
    <property type="nucleotide sequence ID" value="NZ_BMCU01000004.1"/>
</dbReference>
<organism evidence="1 2">
    <name type="scientific">Rhodococcoides trifolii</name>
    <dbReference type="NCBI Taxonomy" id="908250"/>
    <lineage>
        <taxon>Bacteria</taxon>
        <taxon>Bacillati</taxon>
        <taxon>Actinomycetota</taxon>
        <taxon>Actinomycetes</taxon>
        <taxon>Mycobacteriales</taxon>
        <taxon>Nocardiaceae</taxon>
        <taxon>Rhodococcoides</taxon>
    </lineage>
</organism>
<name>A0A917LG99_9NOCA</name>
<dbReference type="AlphaFoldDB" id="A0A917LG99"/>
<proteinExistence type="predicted"/>
<evidence type="ECO:0000313" key="1">
    <source>
        <dbReference type="EMBL" id="GGG21596.1"/>
    </source>
</evidence>
<protein>
    <submittedName>
        <fullName evidence="1">Uncharacterized protein</fullName>
    </submittedName>
</protein>
<accession>A0A917LG99</accession>
<keyword evidence="2" id="KW-1185">Reference proteome</keyword>